<dbReference type="GO" id="GO:0046081">
    <property type="term" value="P:dUTP catabolic process"/>
    <property type="evidence" value="ECO:0007669"/>
    <property type="project" value="TreeGrafter"/>
</dbReference>
<name>A0A0A8WYY6_MESS1</name>
<gene>
    <name evidence="3" type="ORF">SAMD00020551_0060</name>
</gene>
<dbReference type="OrthoDB" id="9808939at2"/>
<dbReference type="FunFam" id="3.40.1010.10:FF:000008">
    <property type="entry name" value="Similar to nucleoside triphosphate pyrophosphohydrolase, MazG"/>
    <property type="match status" value="1"/>
</dbReference>
<sequence>MTNKILIIGLGAGDLDQLPLGVYKKLKQEKNLYLRTKEHPVVAELEKEGLQFQSFDDVYEKHDQFSDVYEEISEILLAEAEKAPVTYGVPGHPLIAERTVQLLLERGPKRDTEIEIGGGQSFLDAMFQSLTIDPIEGFQLLDGTALSKEDLLLKSHTIIGQVYDAFVASDVKLTLMEKLPDDYEIYIVTAAGSSEEVIKKVPLYELDREMELSNLTSVYVPPVENEQILYKDFLKLRGIISELRGPNGCPWDKKQTHQTLKKYLIEESYELLEAIDNDDIDHMIEELGDVLLQVMLHAQIGEDEGYFTIDDVIEGLSAKMVRRHPHVFGDKTAEDEAEVLKNWQEIKEQEKGGAVKSMLEGAGKGLPNLLKAYELQKEAAKVGFDWKTVAPILDKVKEEIEELSEEITGNGIQEDIQLEYGDLLFALVNFARHYDINPEEALNKANRKFMRRFAYIEQKAAENGRSVDDYTLDELDAFWEEAKTQGL</sequence>
<feature type="domain" description="Tetrapyrrole methylase" evidence="1">
    <location>
        <begin position="4"/>
        <end position="207"/>
    </location>
</feature>
<dbReference type="PANTHER" id="PTHR30522:SF0">
    <property type="entry name" value="NUCLEOSIDE TRIPHOSPHATE PYROPHOSPHOHYDROLASE"/>
    <property type="match status" value="1"/>
</dbReference>
<protein>
    <submittedName>
        <fullName evidence="3">Possible tetrapyrrole methyltransferase domain/nucleoside triphosphate pyrophosphohydrolase MazG</fullName>
        <ecNumber evidence="3">3.6.1.8</ecNumber>
    </submittedName>
</protein>
<dbReference type="NCBIfam" id="NF007113">
    <property type="entry name" value="PRK09562.1"/>
    <property type="match status" value="1"/>
</dbReference>
<feature type="domain" description="NTP pyrophosphohydrolase MazG-like" evidence="2">
    <location>
        <begin position="392"/>
        <end position="452"/>
    </location>
</feature>
<dbReference type="InterPro" id="IPR048011">
    <property type="entry name" value="NTP-PPase_MazG-like_C"/>
</dbReference>
<dbReference type="GO" id="GO:0032259">
    <property type="term" value="P:methylation"/>
    <property type="evidence" value="ECO:0007669"/>
    <property type="project" value="UniProtKB-KW"/>
</dbReference>
<dbReference type="PIRSF" id="PIRSF002845">
    <property type="entry name" value="Ttrprl_mtas_MazG"/>
    <property type="match status" value="1"/>
</dbReference>
<dbReference type="InterPro" id="IPR035996">
    <property type="entry name" value="4pyrrol_Methylase_sf"/>
</dbReference>
<dbReference type="GO" id="GO:0046047">
    <property type="term" value="P:TTP catabolic process"/>
    <property type="evidence" value="ECO:0007669"/>
    <property type="project" value="TreeGrafter"/>
</dbReference>
<dbReference type="Proteomes" id="UP000031014">
    <property type="component" value="Unassembled WGS sequence"/>
</dbReference>
<proteinExistence type="predicted"/>
<dbReference type="AlphaFoldDB" id="A0A0A8WYY6"/>
<dbReference type="GO" id="GO:0008168">
    <property type="term" value="F:methyltransferase activity"/>
    <property type="evidence" value="ECO:0007669"/>
    <property type="project" value="UniProtKB-KW"/>
</dbReference>
<keyword evidence="3" id="KW-0808">Transferase</keyword>
<dbReference type="GO" id="GO:0046052">
    <property type="term" value="P:UTP catabolic process"/>
    <property type="evidence" value="ECO:0007669"/>
    <property type="project" value="TreeGrafter"/>
</dbReference>
<dbReference type="SUPFAM" id="SSF53790">
    <property type="entry name" value="Tetrapyrrole methylase"/>
    <property type="match status" value="1"/>
</dbReference>
<dbReference type="InterPro" id="IPR024180">
    <property type="entry name" value="Tetrapyrrole_Mease/MazG_pred"/>
</dbReference>
<dbReference type="Pfam" id="PF03819">
    <property type="entry name" value="MazG"/>
    <property type="match status" value="2"/>
</dbReference>
<dbReference type="GO" id="GO:0046076">
    <property type="term" value="P:dTTP catabolic process"/>
    <property type="evidence" value="ECO:0007669"/>
    <property type="project" value="TreeGrafter"/>
</dbReference>
<organism evidence="3 4">
    <name type="scientific">Mesobacillus selenatarsenatis (strain DSM 18680 / JCM 14380 / FERM P-15431 / SF-1)</name>
    <dbReference type="NCBI Taxonomy" id="1321606"/>
    <lineage>
        <taxon>Bacteria</taxon>
        <taxon>Bacillati</taxon>
        <taxon>Bacillota</taxon>
        <taxon>Bacilli</taxon>
        <taxon>Bacillales</taxon>
        <taxon>Bacillaceae</taxon>
        <taxon>Mesobacillus</taxon>
    </lineage>
</organism>
<evidence type="ECO:0000313" key="3">
    <source>
        <dbReference type="EMBL" id="GAM11942.1"/>
    </source>
</evidence>
<keyword evidence="3" id="KW-0489">Methyltransferase</keyword>
<dbReference type="CDD" id="cd11528">
    <property type="entry name" value="NTP-PPase_MazG_Nterm"/>
    <property type="match status" value="1"/>
</dbReference>
<evidence type="ECO:0000259" key="1">
    <source>
        <dbReference type="Pfam" id="PF00590"/>
    </source>
</evidence>
<dbReference type="EC" id="3.6.1.8" evidence="3"/>
<reference evidence="3 4" key="1">
    <citation type="submission" date="2013-06" db="EMBL/GenBank/DDBJ databases">
        <title>Whole genome shotgun sequence of Bacillus selenatarsenatis SF-1.</title>
        <authorList>
            <person name="Kuroda M."/>
            <person name="Sei K."/>
            <person name="Yamashita M."/>
            <person name="Ike M."/>
        </authorList>
    </citation>
    <scope>NUCLEOTIDE SEQUENCE [LARGE SCALE GENOMIC DNA]</scope>
    <source>
        <strain evidence="3 4">SF-1</strain>
    </source>
</reference>
<accession>A0A0A8WYY6</accession>
<dbReference type="EMBL" id="BASE01000003">
    <property type="protein sequence ID" value="GAM11942.1"/>
    <property type="molecule type" value="Genomic_DNA"/>
</dbReference>
<dbReference type="GO" id="GO:0047693">
    <property type="term" value="F:ATP diphosphatase activity"/>
    <property type="evidence" value="ECO:0007669"/>
    <property type="project" value="UniProtKB-EC"/>
</dbReference>
<dbReference type="InterPro" id="IPR011551">
    <property type="entry name" value="NTP_PyrPHydrolase_MazG"/>
</dbReference>
<dbReference type="NCBIfam" id="TIGR00444">
    <property type="entry name" value="mazG"/>
    <property type="match status" value="1"/>
</dbReference>
<dbReference type="Gene3D" id="3.40.1010.10">
    <property type="entry name" value="Cobalt-precorrin-4 Transmethylase, Domain 1"/>
    <property type="match status" value="1"/>
</dbReference>
<dbReference type="InterPro" id="IPR014777">
    <property type="entry name" value="4pyrrole_Mease_sub1"/>
</dbReference>
<dbReference type="RefSeq" id="WP_041963901.1">
    <property type="nucleotide sequence ID" value="NZ_BASE01000003.1"/>
</dbReference>
<dbReference type="STRING" id="1321606.SAMD00020551_0060"/>
<dbReference type="CDD" id="cd11529">
    <property type="entry name" value="NTP-PPase_MazG_Cterm"/>
    <property type="match status" value="1"/>
</dbReference>
<dbReference type="GO" id="GO:0046061">
    <property type="term" value="P:dATP catabolic process"/>
    <property type="evidence" value="ECO:0007669"/>
    <property type="project" value="TreeGrafter"/>
</dbReference>
<evidence type="ECO:0000313" key="4">
    <source>
        <dbReference type="Proteomes" id="UP000031014"/>
    </source>
</evidence>
<dbReference type="GO" id="GO:0006203">
    <property type="term" value="P:dGTP catabolic process"/>
    <property type="evidence" value="ECO:0007669"/>
    <property type="project" value="TreeGrafter"/>
</dbReference>
<dbReference type="Gene3D" id="1.10.287.1080">
    <property type="entry name" value="MazG-like"/>
    <property type="match status" value="2"/>
</dbReference>
<keyword evidence="4" id="KW-1185">Reference proteome</keyword>
<dbReference type="InterPro" id="IPR004518">
    <property type="entry name" value="MazG-like_dom"/>
</dbReference>
<dbReference type="Pfam" id="PF00590">
    <property type="entry name" value="TP_methylase"/>
    <property type="match status" value="1"/>
</dbReference>
<dbReference type="InterPro" id="IPR048015">
    <property type="entry name" value="NTP-PPase_MazG-like_N"/>
</dbReference>
<feature type="domain" description="NTP pyrophosphohydrolase MazG-like" evidence="2">
    <location>
        <begin position="255"/>
        <end position="328"/>
    </location>
</feature>
<dbReference type="FunFam" id="1.10.287.1080:FF:000003">
    <property type="entry name" value="Nucleoside triphosphate pyrophosphohydrolase"/>
    <property type="match status" value="1"/>
</dbReference>
<dbReference type="InterPro" id="IPR035013">
    <property type="entry name" value="YabN_N"/>
</dbReference>
<dbReference type="FunFam" id="1.10.287.1080:FF:000001">
    <property type="entry name" value="Nucleoside triphosphate pyrophosphohydrolase"/>
    <property type="match status" value="1"/>
</dbReference>
<evidence type="ECO:0000259" key="2">
    <source>
        <dbReference type="Pfam" id="PF03819"/>
    </source>
</evidence>
<dbReference type="SUPFAM" id="SSF101386">
    <property type="entry name" value="all-alpha NTP pyrophosphatases"/>
    <property type="match status" value="2"/>
</dbReference>
<dbReference type="PANTHER" id="PTHR30522">
    <property type="entry name" value="NUCLEOSIDE TRIPHOSPHATE PYROPHOSPHOHYDROLASE"/>
    <property type="match status" value="1"/>
</dbReference>
<dbReference type="GO" id="GO:0006950">
    <property type="term" value="P:response to stress"/>
    <property type="evidence" value="ECO:0007669"/>
    <property type="project" value="UniProtKB-ARBA"/>
</dbReference>
<dbReference type="CDD" id="cd11723">
    <property type="entry name" value="YabN_N_like"/>
    <property type="match status" value="1"/>
</dbReference>
<dbReference type="InterPro" id="IPR000878">
    <property type="entry name" value="4pyrrol_Mease"/>
</dbReference>
<keyword evidence="3" id="KW-0378">Hydrolase</keyword>
<comment type="caution">
    <text evidence="3">The sequence shown here is derived from an EMBL/GenBank/DDBJ whole genome shotgun (WGS) entry which is preliminary data.</text>
</comment>